<dbReference type="EMBL" id="AP009493">
    <property type="protein sequence ID" value="BAG18156.1"/>
    <property type="molecule type" value="Genomic_DNA"/>
</dbReference>
<name>B1VVH2_STRGG</name>
<evidence type="ECO:0000256" key="1">
    <source>
        <dbReference type="SAM" id="MobiDB-lite"/>
    </source>
</evidence>
<gene>
    <name evidence="2" type="ordered locus">SGR_1327</name>
</gene>
<sequence>MAAGDGGPARSPRTASGSSATASGPSGAPRRVPRRTGSAEYGDEGGPHRGRLGDESLMADFRMGNLTIRIEPEALPRGVLLEGRRFAGDQEVLGSDDSSGGPGGGCGCTCSCTCTCTCTATGGGSHLDEQLVRLEEVELTVLRESLRSALSDVEEMSDRRKR</sequence>
<organism evidence="2 3">
    <name type="scientific">Streptomyces griseus subsp. griseus (strain JCM 4626 / CBS 651.72 / NBRC 13350 / KCC S-0626 / ISP 5235)</name>
    <dbReference type="NCBI Taxonomy" id="455632"/>
    <lineage>
        <taxon>Bacteria</taxon>
        <taxon>Bacillati</taxon>
        <taxon>Actinomycetota</taxon>
        <taxon>Actinomycetes</taxon>
        <taxon>Kitasatosporales</taxon>
        <taxon>Streptomycetaceae</taxon>
        <taxon>Streptomyces</taxon>
    </lineage>
</organism>
<evidence type="ECO:0000313" key="2">
    <source>
        <dbReference type="EMBL" id="BAG18156.1"/>
    </source>
</evidence>
<dbReference type="KEGG" id="sgr:SGR_1327"/>
<proteinExistence type="predicted"/>
<protein>
    <submittedName>
        <fullName evidence="2">Uncharacterized protein</fullName>
    </submittedName>
</protein>
<reference evidence="3" key="1">
    <citation type="journal article" date="2008" name="J. Bacteriol.">
        <title>Genome sequence of the streptomycin-producing microorganism Streptomyces griseus IFO 13350.</title>
        <authorList>
            <person name="Ohnishi Y."/>
            <person name="Ishikawa J."/>
            <person name="Hara H."/>
            <person name="Suzuki H."/>
            <person name="Ikenoya M."/>
            <person name="Ikeda H."/>
            <person name="Yamashita A."/>
            <person name="Hattori M."/>
            <person name="Horinouchi S."/>
        </authorList>
    </citation>
    <scope>NUCLEOTIDE SEQUENCE [LARGE SCALE GENOMIC DNA]</scope>
    <source>
        <strain evidence="3">JCM 4626 / NBRC 13350</strain>
    </source>
</reference>
<dbReference type="Proteomes" id="UP000001685">
    <property type="component" value="Chromosome"/>
</dbReference>
<feature type="region of interest" description="Disordered" evidence="1">
    <location>
        <begin position="1"/>
        <end position="56"/>
    </location>
</feature>
<feature type="compositionally biased region" description="Basic and acidic residues" evidence="1">
    <location>
        <begin position="45"/>
        <end position="54"/>
    </location>
</feature>
<dbReference type="AlphaFoldDB" id="B1VVH2"/>
<evidence type="ECO:0000313" key="3">
    <source>
        <dbReference type="Proteomes" id="UP000001685"/>
    </source>
</evidence>
<dbReference type="HOGENOM" id="CLU_1634439_0_0_11"/>
<feature type="compositionally biased region" description="Low complexity" evidence="1">
    <location>
        <begin position="8"/>
        <end position="30"/>
    </location>
</feature>
<accession>B1VVH2</accession>